<organism evidence="2 3">
    <name type="scientific">Haloplanus aerogenes</name>
    <dbReference type="NCBI Taxonomy" id="660522"/>
    <lineage>
        <taxon>Archaea</taxon>
        <taxon>Methanobacteriati</taxon>
        <taxon>Methanobacteriota</taxon>
        <taxon>Stenosarchaea group</taxon>
        <taxon>Halobacteria</taxon>
        <taxon>Halobacteriales</taxon>
        <taxon>Haloferacaceae</taxon>
        <taxon>Haloplanus</taxon>
    </lineage>
</organism>
<dbReference type="Proteomes" id="UP000277326">
    <property type="component" value="Unassembled WGS sequence"/>
</dbReference>
<dbReference type="EMBL" id="REFS01000010">
    <property type="protein sequence ID" value="RMB08343.1"/>
    <property type="molecule type" value="Genomic_DNA"/>
</dbReference>
<protein>
    <recommendedName>
        <fullName evidence="4">DUF4352 domain-containing protein</fullName>
    </recommendedName>
</protein>
<reference evidence="2 3" key="1">
    <citation type="journal article" date="2015" name="Stand. Genomic Sci.">
        <title>Genomic Encyclopedia of Bacterial and Archaeal Type Strains, Phase III: the genomes of soil and plant-associated and newly described type strains.</title>
        <authorList>
            <person name="Whitman W.B."/>
            <person name="Woyke T."/>
            <person name="Klenk H.P."/>
            <person name="Zhou Y."/>
            <person name="Lilburn T.G."/>
            <person name="Beck B.J."/>
            <person name="De Vos P."/>
            <person name="Vandamme P."/>
            <person name="Eisen J.A."/>
            <person name="Garrity G."/>
            <person name="Hugenholtz P."/>
            <person name="Kyrpides N.C."/>
        </authorList>
    </citation>
    <scope>NUCLEOTIDE SEQUENCE [LARGE SCALE GENOMIC DNA]</scope>
    <source>
        <strain evidence="2 3">CGMCC 1.10124</strain>
    </source>
</reference>
<sequence length="274" mass="30009">MRRRAFLALVGTTALAGCSDNGGGTQTGTETGASNFELVSIDSPDSTMLNVPQTFTIRIRNLGSSNRTFESAVSMRTNDGPWKERGTLQLSIPAGETKAWTSPEFSPRYLGNVQFRLAAFSSQWTIEVRPKRLTFGNFYATPTGFYLNVLGGSFQSEYPSSSNSAATDQTATPTPMTPSDGDRWVVMRVEVRNRLENPQAAPPASDFVLKLDGERRPQHQEISTDPYEGAELAGRTVRRGDLVYSVPAETEAADLTVEWQQSLPEGDVKAIWTT</sequence>
<evidence type="ECO:0008006" key="4">
    <source>
        <dbReference type="Google" id="ProtNLM"/>
    </source>
</evidence>
<name>A0A3M0CX13_9EURY</name>
<gene>
    <name evidence="2" type="ORF">ATH50_3558</name>
</gene>
<evidence type="ECO:0000313" key="2">
    <source>
        <dbReference type="EMBL" id="RMB08343.1"/>
    </source>
</evidence>
<evidence type="ECO:0000313" key="3">
    <source>
        <dbReference type="Proteomes" id="UP000277326"/>
    </source>
</evidence>
<comment type="caution">
    <text evidence="2">The sequence shown here is derived from an EMBL/GenBank/DDBJ whole genome shotgun (WGS) entry which is preliminary data.</text>
</comment>
<feature type="compositionally biased region" description="Polar residues" evidence="1">
    <location>
        <begin position="157"/>
        <end position="174"/>
    </location>
</feature>
<feature type="region of interest" description="Disordered" evidence="1">
    <location>
        <begin position="157"/>
        <end position="181"/>
    </location>
</feature>
<proteinExistence type="predicted"/>
<dbReference type="AlphaFoldDB" id="A0A3M0CX13"/>
<accession>A0A3M0CX13</accession>
<evidence type="ECO:0000256" key="1">
    <source>
        <dbReference type="SAM" id="MobiDB-lite"/>
    </source>
</evidence>
<dbReference type="PROSITE" id="PS51257">
    <property type="entry name" value="PROKAR_LIPOPROTEIN"/>
    <property type="match status" value="1"/>
</dbReference>